<feature type="transmembrane region" description="Helical" evidence="2">
    <location>
        <begin position="10"/>
        <end position="28"/>
    </location>
</feature>
<dbReference type="AlphaFoldDB" id="A0A8H8UB67"/>
<accession>A0A8H8UB67</accession>
<proteinExistence type="predicted"/>
<dbReference type="OrthoDB" id="529273at2759"/>
<keyword evidence="4" id="KW-1185">Reference proteome</keyword>
<gene>
    <name evidence="3" type="ORF">LOCC1_G007939</name>
</gene>
<feature type="region of interest" description="Disordered" evidence="1">
    <location>
        <begin position="96"/>
        <end position="125"/>
    </location>
</feature>
<feature type="compositionally biased region" description="Polar residues" evidence="1">
    <location>
        <begin position="109"/>
        <end position="125"/>
    </location>
</feature>
<protein>
    <submittedName>
        <fullName evidence="3">Uncharacterized protein</fullName>
    </submittedName>
</protein>
<comment type="caution">
    <text evidence="3">The sequence shown here is derived from an EMBL/GenBank/DDBJ whole genome shotgun (WGS) entry which is preliminary data.</text>
</comment>
<name>A0A8H8UB67_9HELO</name>
<evidence type="ECO:0000313" key="3">
    <source>
        <dbReference type="EMBL" id="TVY38291.1"/>
    </source>
</evidence>
<reference evidence="3 4" key="1">
    <citation type="submission" date="2018-05" db="EMBL/GenBank/DDBJ databases">
        <title>Genome sequencing and assembly of the regulated plant pathogen Lachnellula willkommii and related sister species for the development of diagnostic species identification markers.</title>
        <authorList>
            <person name="Giroux E."/>
            <person name="Bilodeau G."/>
        </authorList>
    </citation>
    <scope>NUCLEOTIDE SEQUENCE [LARGE SCALE GENOMIC DNA]</scope>
    <source>
        <strain evidence="3 4">CBS 160.35</strain>
    </source>
</reference>
<dbReference type="Proteomes" id="UP000443090">
    <property type="component" value="Unassembled WGS sequence"/>
</dbReference>
<keyword evidence="2" id="KW-1133">Transmembrane helix</keyword>
<keyword evidence="2" id="KW-0472">Membrane</keyword>
<feature type="compositionally biased region" description="Low complexity" evidence="1">
    <location>
        <begin position="97"/>
        <end position="108"/>
    </location>
</feature>
<evidence type="ECO:0000313" key="4">
    <source>
        <dbReference type="Proteomes" id="UP000443090"/>
    </source>
</evidence>
<evidence type="ECO:0000256" key="1">
    <source>
        <dbReference type="SAM" id="MobiDB-lite"/>
    </source>
</evidence>
<keyword evidence="2" id="KW-0812">Transmembrane</keyword>
<sequence>MLASSRRLRLYVSILCLFTVIISLNHYFRNRLPSIVHKTSFQRGGAWDSEHTHIIPKVSEESTTPLHTSLATYDLKFKENQEQIFNRHYTVPTIFDPTPRTSRVPSTPNYKSPTTSSPRQETSTSTYLALAASEPAPTETPIDYYEGTHQKLAVTTTGVISYPVDYQATLTDDDECEALYSHRYLEHIATHHSPYCDNGSQSSLECFHSQKNHGLCLAKGVLIDQTRFKHHTAMHCKLRDFEAEAIANPAAAESLQEIPSLSQMPGGFLNTGVSLQLEPWDLSTNDSLMIGNQTCEAGKSDKKWTLLVQRENGNNVWHNLQELWSAMLSLDALQIAIDQRFEPPILPQI</sequence>
<evidence type="ECO:0000256" key="2">
    <source>
        <dbReference type="SAM" id="Phobius"/>
    </source>
</evidence>
<dbReference type="EMBL" id="QGMI01000619">
    <property type="protein sequence ID" value="TVY38291.1"/>
    <property type="molecule type" value="Genomic_DNA"/>
</dbReference>
<organism evidence="3 4">
    <name type="scientific">Lachnellula occidentalis</name>
    <dbReference type="NCBI Taxonomy" id="215460"/>
    <lineage>
        <taxon>Eukaryota</taxon>
        <taxon>Fungi</taxon>
        <taxon>Dikarya</taxon>
        <taxon>Ascomycota</taxon>
        <taxon>Pezizomycotina</taxon>
        <taxon>Leotiomycetes</taxon>
        <taxon>Helotiales</taxon>
        <taxon>Lachnaceae</taxon>
        <taxon>Lachnellula</taxon>
    </lineage>
</organism>